<evidence type="ECO:0000256" key="1">
    <source>
        <dbReference type="ARBA" id="ARBA00004651"/>
    </source>
</evidence>
<keyword evidence="5 8" id="KW-0812">Transmembrane</keyword>
<evidence type="ECO:0000256" key="7">
    <source>
        <dbReference type="ARBA" id="ARBA00023136"/>
    </source>
</evidence>
<reference evidence="10" key="1">
    <citation type="journal article" date="2014" name="Insect Biochem. Mol. Biol.">
        <title>An insight into the sialome of the frog biting fly, Corethrella appendiculata.</title>
        <authorList>
            <person name="Ribeiro J.M.C."/>
            <person name="Chagas A.C."/>
            <person name="Pham V.M."/>
            <person name="Lounibos L.P."/>
            <person name="Calvo E."/>
        </authorList>
    </citation>
    <scope>NUCLEOTIDE SEQUENCE</scope>
    <source>
        <tissue evidence="10">Salivary glands</tissue>
    </source>
</reference>
<dbReference type="GO" id="GO:0005886">
    <property type="term" value="C:plasma membrane"/>
    <property type="evidence" value="ECO:0007669"/>
    <property type="project" value="UniProtKB-SubCell"/>
</dbReference>
<feature type="transmembrane region" description="Helical" evidence="8">
    <location>
        <begin position="165"/>
        <end position="183"/>
    </location>
</feature>
<proteinExistence type="evidence at transcript level"/>
<dbReference type="GO" id="GO:0051119">
    <property type="term" value="F:sugar transmembrane transporter activity"/>
    <property type="evidence" value="ECO:0007669"/>
    <property type="project" value="InterPro"/>
</dbReference>
<dbReference type="EMBL" id="GANO01002965">
    <property type="protein sequence ID" value="JAB56906.1"/>
    <property type="molecule type" value="mRNA"/>
</dbReference>
<accession>U5ET28</accession>
<dbReference type="PROSITE" id="PS00216">
    <property type="entry name" value="SUGAR_TRANSPORT_1"/>
    <property type="match status" value="1"/>
</dbReference>
<evidence type="ECO:0000256" key="6">
    <source>
        <dbReference type="ARBA" id="ARBA00022989"/>
    </source>
</evidence>
<evidence type="ECO:0000256" key="5">
    <source>
        <dbReference type="ARBA" id="ARBA00022692"/>
    </source>
</evidence>
<dbReference type="InterPro" id="IPR036259">
    <property type="entry name" value="MFS_trans_sf"/>
</dbReference>
<keyword evidence="2" id="KW-0813">Transport</keyword>
<feature type="transmembrane region" description="Helical" evidence="8">
    <location>
        <begin position="7"/>
        <end position="30"/>
    </location>
</feature>
<evidence type="ECO:0000259" key="9">
    <source>
        <dbReference type="PROSITE" id="PS50850"/>
    </source>
</evidence>
<dbReference type="InterPro" id="IPR020846">
    <property type="entry name" value="MFS_dom"/>
</dbReference>
<dbReference type="InterPro" id="IPR050549">
    <property type="entry name" value="MFS_Trehalose_Transporter"/>
</dbReference>
<feature type="transmembrane region" description="Helical" evidence="8">
    <location>
        <begin position="50"/>
        <end position="70"/>
    </location>
</feature>
<dbReference type="PANTHER" id="PTHR48021">
    <property type="match status" value="1"/>
</dbReference>
<feature type="transmembrane region" description="Helical" evidence="8">
    <location>
        <begin position="289"/>
        <end position="313"/>
    </location>
</feature>
<keyword evidence="6 8" id="KW-1133">Transmembrane helix</keyword>
<feature type="transmembrane region" description="Helical" evidence="8">
    <location>
        <begin position="390"/>
        <end position="417"/>
    </location>
</feature>
<feature type="transmembrane region" description="Helical" evidence="8">
    <location>
        <begin position="110"/>
        <end position="129"/>
    </location>
</feature>
<feature type="transmembrane region" description="Helical" evidence="8">
    <location>
        <begin position="82"/>
        <end position="104"/>
    </location>
</feature>
<dbReference type="CDD" id="cd17358">
    <property type="entry name" value="MFS_GLUT6_8_Class3_like"/>
    <property type="match status" value="1"/>
</dbReference>
<feature type="domain" description="Major facilitator superfamily (MFS) profile" evidence="9">
    <location>
        <begin position="8"/>
        <end position="445"/>
    </location>
</feature>
<dbReference type="InterPro" id="IPR005829">
    <property type="entry name" value="Sugar_transporter_CS"/>
</dbReference>
<feature type="non-terminal residue" evidence="10">
    <location>
        <position position="1"/>
    </location>
</feature>
<evidence type="ECO:0000256" key="2">
    <source>
        <dbReference type="ARBA" id="ARBA00022448"/>
    </source>
</evidence>
<feature type="transmembrane region" description="Helical" evidence="8">
    <location>
        <begin position="320"/>
        <end position="342"/>
    </location>
</feature>
<evidence type="ECO:0000313" key="10">
    <source>
        <dbReference type="EMBL" id="JAB56906.1"/>
    </source>
</evidence>
<dbReference type="InterPro" id="IPR005828">
    <property type="entry name" value="MFS_sugar_transport-like"/>
</dbReference>
<dbReference type="SUPFAM" id="SSF103473">
    <property type="entry name" value="MFS general substrate transporter"/>
    <property type="match status" value="1"/>
</dbReference>
<feature type="transmembrane region" description="Helical" evidence="8">
    <location>
        <begin position="256"/>
        <end position="277"/>
    </location>
</feature>
<feature type="transmembrane region" description="Helical" evidence="8">
    <location>
        <begin position="354"/>
        <end position="378"/>
    </location>
</feature>
<evidence type="ECO:0000256" key="3">
    <source>
        <dbReference type="ARBA" id="ARBA00022475"/>
    </source>
</evidence>
<evidence type="ECO:0000256" key="8">
    <source>
        <dbReference type="SAM" id="Phobius"/>
    </source>
</evidence>
<keyword evidence="4" id="KW-0762">Sugar transport</keyword>
<dbReference type="InterPro" id="IPR044775">
    <property type="entry name" value="MFS_ERD6/Tret1-like"/>
</dbReference>
<name>U5ET28_9DIPT</name>
<feature type="transmembrane region" description="Helical" evidence="8">
    <location>
        <begin position="141"/>
        <end position="159"/>
    </location>
</feature>
<protein>
    <submittedName>
        <fullName evidence="10">Putative transmembrane transport</fullName>
    </submittedName>
</protein>
<comment type="subcellular location">
    <subcellularLocation>
        <location evidence="1">Cell membrane</location>
        <topology evidence="1">Multi-pass membrane protein</topology>
    </subcellularLocation>
</comment>
<dbReference type="Pfam" id="PF00083">
    <property type="entry name" value="Sugar_tr"/>
    <property type="match status" value="1"/>
</dbReference>
<dbReference type="PANTHER" id="PTHR48021:SF33">
    <property type="entry name" value="AT22075P-RELATED"/>
    <property type="match status" value="1"/>
</dbReference>
<keyword evidence="3" id="KW-1003">Cell membrane</keyword>
<dbReference type="AlphaFoldDB" id="U5ET28"/>
<dbReference type="FunFam" id="1.20.1250.20:FF:000218">
    <property type="entry name" value="facilitated trehalose transporter Tret1"/>
    <property type="match status" value="1"/>
</dbReference>
<dbReference type="Gene3D" id="1.20.1250.20">
    <property type="entry name" value="MFS general substrate transporter like domains"/>
    <property type="match status" value="1"/>
</dbReference>
<feature type="transmembrane region" description="Helical" evidence="8">
    <location>
        <begin position="423"/>
        <end position="441"/>
    </location>
</feature>
<keyword evidence="7 8" id="KW-0472">Membrane</keyword>
<organism evidence="10">
    <name type="scientific">Corethrella appendiculata</name>
    <dbReference type="NCBI Taxonomy" id="1370023"/>
    <lineage>
        <taxon>Eukaryota</taxon>
        <taxon>Metazoa</taxon>
        <taxon>Ecdysozoa</taxon>
        <taxon>Arthropoda</taxon>
        <taxon>Hexapoda</taxon>
        <taxon>Insecta</taxon>
        <taxon>Pterygota</taxon>
        <taxon>Neoptera</taxon>
        <taxon>Endopterygota</taxon>
        <taxon>Diptera</taxon>
        <taxon>Nematocera</taxon>
        <taxon>Culicoidea</taxon>
        <taxon>Chaoboridae</taxon>
        <taxon>Corethrella</taxon>
    </lineage>
</organism>
<sequence length="458" mass="50673">SVRNQYVATLCVNFGTIGYGMAIGWTSSSLPILQSDESPLPTGSIDDEQASWIGGSLCIGGLLGTILTGWSLEILGRKKTALTLAIPQILSIFSIMFAQNFYYLTASRFLSGYGGGGVMVVIPIFIAEISEDRIRGQLSSAMVFSCNIGVLTTFIFGHFLTYSQITWGLLPVPIIYFIGTLFLPETPAFLMKKNLIEQSENALRFYRTKRRNSFDSIQFKEELMKLQTGFKETKEDFSGPQVTLSDFGTKHAAKSFTIGLALIALNQFCGIFAMMNYTASIFAESGSNLSPTICAIIVGFIGLLGSYCSAVLVDRSGRKVLLSLSAGGTCLGLAIFGGYAYVKYLQYDIESFRWIPLTSFSFTIFISSWGVMTLPFVVISEILPQKIKSLVTTILMTFLWIFSFIAIKYLSLLFMVFGMHGTMFLFSTCSLLGMIFILLFLPETKGKNFDEIRKIFEK</sequence>
<dbReference type="PROSITE" id="PS50850">
    <property type="entry name" value="MFS"/>
    <property type="match status" value="1"/>
</dbReference>
<evidence type="ECO:0000256" key="4">
    <source>
        <dbReference type="ARBA" id="ARBA00022597"/>
    </source>
</evidence>